<evidence type="ECO:0000313" key="3">
    <source>
        <dbReference type="Proteomes" id="UP000236291"/>
    </source>
</evidence>
<dbReference type="EMBL" id="ASHM01009672">
    <property type="protein sequence ID" value="PNY17785.1"/>
    <property type="molecule type" value="Genomic_DNA"/>
</dbReference>
<protein>
    <submittedName>
        <fullName evidence="2">Uncharacterized protein</fullName>
    </submittedName>
</protein>
<organism evidence="2 3">
    <name type="scientific">Trifolium pratense</name>
    <name type="common">Red clover</name>
    <dbReference type="NCBI Taxonomy" id="57577"/>
    <lineage>
        <taxon>Eukaryota</taxon>
        <taxon>Viridiplantae</taxon>
        <taxon>Streptophyta</taxon>
        <taxon>Embryophyta</taxon>
        <taxon>Tracheophyta</taxon>
        <taxon>Spermatophyta</taxon>
        <taxon>Magnoliopsida</taxon>
        <taxon>eudicotyledons</taxon>
        <taxon>Gunneridae</taxon>
        <taxon>Pentapetalae</taxon>
        <taxon>rosids</taxon>
        <taxon>fabids</taxon>
        <taxon>Fabales</taxon>
        <taxon>Fabaceae</taxon>
        <taxon>Papilionoideae</taxon>
        <taxon>50 kb inversion clade</taxon>
        <taxon>NPAAA clade</taxon>
        <taxon>Hologalegina</taxon>
        <taxon>IRL clade</taxon>
        <taxon>Trifolieae</taxon>
        <taxon>Trifolium</taxon>
    </lineage>
</organism>
<gene>
    <name evidence="2" type="ORF">L195_g014537</name>
</gene>
<evidence type="ECO:0000313" key="2">
    <source>
        <dbReference type="EMBL" id="PNY17785.1"/>
    </source>
</evidence>
<sequence length="97" mass="10338">MSVRRVVGEGDRCGSGGTKATRLRRWPVSGVELMRAILRNTFAALGLVVFSLGLGSVLCYRGAGSRAFVLAKYRDLVASHIIFARLPRGGSISVSVS</sequence>
<keyword evidence="1" id="KW-0472">Membrane</keyword>
<reference evidence="2 3" key="2">
    <citation type="journal article" date="2017" name="Front. Plant Sci.">
        <title>Gene Classification and Mining of Molecular Markers Useful in Red Clover (Trifolium pratense) Breeding.</title>
        <authorList>
            <person name="Istvanek J."/>
            <person name="Dluhosova J."/>
            <person name="Dluhos P."/>
            <person name="Patkova L."/>
            <person name="Nedelnik J."/>
            <person name="Repkova J."/>
        </authorList>
    </citation>
    <scope>NUCLEOTIDE SEQUENCE [LARGE SCALE GENOMIC DNA]</scope>
    <source>
        <strain evidence="3">cv. Tatra</strain>
        <tissue evidence="2">Young leaves</tissue>
    </source>
</reference>
<dbReference type="AlphaFoldDB" id="A0A2K3PR75"/>
<keyword evidence="1" id="KW-1133">Transmembrane helix</keyword>
<keyword evidence="1" id="KW-0812">Transmembrane</keyword>
<accession>A0A2K3PR75</accession>
<reference evidence="2 3" key="1">
    <citation type="journal article" date="2014" name="Am. J. Bot.">
        <title>Genome assembly and annotation for red clover (Trifolium pratense; Fabaceae).</title>
        <authorList>
            <person name="Istvanek J."/>
            <person name="Jaros M."/>
            <person name="Krenek A."/>
            <person name="Repkova J."/>
        </authorList>
    </citation>
    <scope>NUCLEOTIDE SEQUENCE [LARGE SCALE GENOMIC DNA]</scope>
    <source>
        <strain evidence="3">cv. Tatra</strain>
        <tissue evidence="2">Young leaves</tissue>
    </source>
</reference>
<comment type="caution">
    <text evidence="2">The sequence shown here is derived from an EMBL/GenBank/DDBJ whole genome shotgun (WGS) entry which is preliminary data.</text>
</comment>
<dbReference type="Proteomes" id="UP000236291">
    <property type="component" value="Unassembled WGS sequence"/>
</dbReference>
<feature type="transmembrane region" description="Helical" evidence="1">
    <location>
        <begin position="42"/>
        <end position="60"/>
    </location>
</feature>
<evidence type="ECO:0000256" key="1">
    <source>
        <dbReference type="SAM" id="Phobius"/>
    </source>
</evidence>
<name>A0A2K3PR75_TRIPR</name>
<proteinExistence type="predicted"/>